<evidence type="ECO:0000256" key="1">
    <source>
        <dbReference type="ARBA" id="ARBA00004370"/>
    </source>
</evidence>
<dbReference type="HOGENOM" id="CLU_1411166_0_0_1"/>
<reference evidence="6" key="2">
    <citation type="submission" date="2024-10" db="UniProtKB">
        <authorList>
            <consortium name="EnsemblProtists"/>
        </authorList>
    </citation>
    <scope>IDENTIFICATION</scope>
</reference>
<dbReference type="Gene3D" id="1.20.120.550">
    <property type="entry name" value="Membrane associated eicosanoid/glutathione metabolism-like domain"/>
    <property type="match status" value="1"/>
</dbReference>
<evidence type="ECO:0000256" key="2">
    <source>
        <dbReference type="ARBA" id="ARBA00022692"/>
    </source>
</evidence>
<dbReference type="GO" id="GO:0016020">
    <property type="term" value="C:membrane"/>
    <property type="evidence" value="ECO:0007669"/>
    <property type="project" value="UniProtKB-SubCell"/>
</dbReference>
<dbReference type="InterPro" id="IPR001129">
    <property type="entry name" value="Membr-assoc_MAPEG"/>
</dbReference>
<evidence type="ECO:0000256" key="3">
    <source>
        <dbReference type="ARBA" id="ARBA00022989"/>
    </source>
</evidence>
<dbReference type="AlphaFoldDB" id="A0A0D3JHT2"/>
<organism evidence="6 7">
    <name type="scientific">Emiliania huxleyi (strain CCMP1516)</name>
    <dbReference type="NCBI Taxonomy" id="280463"/>
    <lineage>
        <taxon>Eukaryota</taxon>
        <taxon>Haptista</taxon>
        <taxon>Haptophyta</taxon>
        <taxon>Prymnesiophyceae</taxon>
        <taxon>Isochrysidales</taxon>
        <taxon>Noelaerhabdaceae</taxon>
        <taxon>Emiliania</taxon>
    </lineage>
</organism>
<sequence length="193" mass="20731">MSLLAWAIAIYGSIYGVAQQGTTKSLPQVVAVCTVVLTIKAFVLGLLAVRARLATGEKGFANKTESANVLLQLFKPPLIAYEWAPALAGSSAVERIERCVNNNKEFEPFLIGLMFAAMAVASPGEVSKKGVVLAEDETELVKTLAIIATYSRVLHTLLFLTWPISGSEPRTMAFDGFFFAALGLAVYTLKLAM</sequence>
<evidence type="ECO:0008006" key="8">
    <source>
        <dbReference type="Google" id="ProtNLM"/>
    </source>
</evidence>
<dbReference type="KEGG" id="ehx:EMIHUDRAFT_447801"/>
<keyword evidence="7" id="KW-1185">Reference proteome</keyword>
<dbReference type="Pfam" id="PF01124">
    <property type="entry name" value="MAPEG"/>
    <property type="match status" value="1"/>
</dbReference>
<evidence type="ECO:0000256" key="4">
    <source>
        <dbReference type="ARBA" id="ARBA00023136"/>
    </source>
</evidence>
<proteinExistence type="predicted"/>
<keyword evidence="3 5" id="KW-1133">Transmembrane helix</keyword>
<dbReference type="SUPFAM" id="SSF161084">
    <property type="entry name" value="MAPEG domain-like"/>
    <property type="match status" value="1"/>
</dbReference>
<reference evidence="7" key="1">
    <citation type="journal article" date="2013" name="Nature">
        <title>Pan genome of the phytoplankton Emiliania underpins its global distribution.</title>
        <authorList>
            <person name="Read B.A."/>
            <person name="Kegel J."/>
            <person name="Klute M.J."/>
            <person name="Kuo A."/>
            <person name="Lefebvre S.C."/>
            <person name="Maumus F."/>
            <person name="Mayer C."/>
            <person name="Miller J."/>
            <person name="Monier A."/>
            <person name="Salamov A."/>
            <person name="Young J."/>
            <person name="Aguilar M."/>
            <person name="Claverie J.M."/>
            <person name="Frickenhaus S."/>
            <person name="Gonzalez K."/>
            <person name="Herman E.K."/>
            <person name="Lin Y.C."/>
            <person name="Napier J."/>
            <person name="Ogata H."/>
            <person name="Sarno A.F."/>
            <person name="Shmutz J."/>
            <person name="Schroeder D."/>
            <person name="de Vargas C."/>
            <person name="Verret F."/>
            <person name="von Dassow P."/>
            <person name="Valentin K."/>
            <person name="Van de Peer Y."/>
            <person name="Wheeler G."/>
            <person name="Dacks J.B."/>
            <person name="Delwiche C.F."/>
            <person name="Dyhrman S.T."/>
            <person name="Glockner G."/>
            <person name="John U."/>
            <person name="Richards T."/>
            <person name="Worden A.Z."/>
            <person name="Zhang X."/>
            <person name="Grigoriev I.V."/>
            <person name="Allen A.E."/>
            <person name="Bidle K."/>
            <person name="Borodovsky M."/>
            <person name="Bowler C."/>
            <person name="Brownlee C."/>
            <person name="Cock J.M."/>
            <person name="Elias M."/>
            <person name="Gladyshev V.N."/>
            <person name="Groth M."/>
            <person name="Guda C."/>
            <person name="Hadaegh A."/>
            <person name="Iglesias-Rodriguez M.D."/>
            <person name="Jenkins J."/>
            <person name="Jones B.M."/>
            <person name="Lawson T."/>
            <person name="Leese F."/>
            <person name="Lindquist E."/>
            <person name="Lobanov A."/>
            <person name="Lomsadze A."/>
            <person name="Malik S.B."/>
            <person name="Marsh M.E."/>
            <person name="Mackinder L."/>
            <person name="Mock T."/>
            <person name="Mueller-Roeber B."/>
            <person name="Pagarete A."/>
            <person name="Parker M."/>
            <person name="Probert I."/>
            <person name="Quesneville H."/>
            <person name="Raines C."/>
            <person name="Rensing S.A."/>
            <person name="Riano-Pachon D.M."/>
            <person name="Richier S."/>
            <person name="Rokitta S."/>
            <person name="Shiraiwa Y."/>
            <person name="Soanes D.M."/>
            <person name="van der Giezen M."/>
            <person name="Wahlund T.M."/>
            <person name="Williams B."/>
            <person name="Wilson W."/>
            <person name="Wolfe G."/>
            <person name="Wurch L.L."/>
        </authorList>
    </citation>
    <scope>NUCLEOTIDE SEQUENCE</scope>
</reference>
<dbReference type="GeneID" id="17268614"/>
<dbReference type="RefSeq" id="XP_005775496.1">
    <property type="nucleotide sequence ID" value="XM_005775439.1"/>
</dbReference>
<evidence type="ECO:0000256" key="5">
    <source>
        <dbReference type="SAM" id="Phobius"/>
    </source>
</evidence>
<dbReference type="Proteomes" id="UP000013827">
    <property type="component" value="Unassembled WGS sequence"/>
</dbReference>
<accession>A0A0D3JHT2</accession>
<feature type="transmembrane region" description="Helical" evidence="5">
    <location>
        <begin position="28"/>
        <end position="49"/>
    </location>
</feature>
<evidence type="ECO:0000313" key="6">
    <source>
        <dbReference type="EnsemblProtists" id="EOD23067"/>
    </source>
</evidence>
<keyword evidence="4 5" id="KW-0472">Membrane</keyword>
<dbReference type="PaxDb" id="2903-EOD23067"/>
<comment type="subcellular location">
    <subcellularLocation>
        <location evidence="1">Membrane</location>
    </subcellularLocation>
</comment>
<name>A0A0D3JHT2_EMIH1</name>
<protein>
    <recommendedName>
        <fullName evidence="8">Glutathione transferase</fullName>
    </recommendedName>
</protein>
<dbReference type="InterPro" id="IPR023352">
    <property type="entry name" value="MAPEG-like_dom_sf"/>
</dbReference>
<dbReference type="EnsemblProtists" id="EOD23067">
    <property type="protein sequence ID" value="EOD23067"/>
    <property type="gene ID" value="EMIHUDRAFT_447801"/>
</dbReference>
<evidence type="ECO:0000313" key="7">
    <source>
        <dbReference type="Proteomes" id="UP000013827"/>
    </source>
</evidence>
<keyword evidence="2 5" id="KW-0812">Transmembrane</keyword>